<dbReference type="OrthoDB" id="10474475at2759"/>
<evidence type="ECO:0000313" key="2">
    <source>
        <dbReference type="Proteomes" id="UP000186817"/>
    </source>
</evidence>
<evidence type="ECO:0000313" key="1">
    <source>
        <dbReference type="EMBL" id="OLQ01824.1"/>
    </source>
</evidence>
<reference evidence="1 2" key="1">
    <citation type="submission" date="2016-02" db="EMBL/GenBank/DDBJ databases">
        <title>Genome analysis of coral dinoflagellate symbionts highlights evolutionary adaptations to a symbiotic lifestyle.</title>
        <authorList>
            <person name="Aranda M."/>
            <person name="Li Y."/>
            <person name="Liew Y.J."/>
            <person name="Baumgarten S."/>
            <person name="Simakov O."/>
            <person name="Wilson M."/>
            <person name="Piel J."/>
            <person name="Ashoor H."/>
            <person name="Bougouffa S."/>
            <person name="Bajic V.B."/>
            <person name="Ryu T."/>
            <person name="Ravasi T."/>
            <person name="Bayer T."/>
            <person name="Micklem G."/>
            <person name="Kim H."/>
            <person name="Bhak J."/>
            <person name="Lajeunesse T.C."/>
            <person name="Voolstra C.R."/>
        </authorList>
    </citation>
    <scope>NUCLEOTIDE SEQUENCE [LARGE SCALE GENOMIC DNA]</scope>
    <source>
        <strain evidence="1 2">CCMP2467</strain>
    </source>
</reference>
<comment type="caution">
    <text evidence="1">The sequence shown here is derived from an EMBL/GenBank/DDBJ whole genome shotgun (WGS) entry which is preliminary data.</text>
</comment>
<proteinExistence type="predicted"/>
<accession>A0A1Q9E325</accession>
<keyword evidence="2" id="KW-1185">Reference proteome</keyword>
<gene>
    <name evidence="1" type="ORF">AK812_SmicGene15402</name>
</gene>
<dbReference type="EMBL" id="LSRX01000280">
    <property type="protein sequence ID" value="OLQ01824.1"/>
    <property type="molecule type" value="Genomic_DNA"/>
</dbReference>
<organism evidence="1 2">
    <name type="scientific">Symbiodinium microadriaticum</name>
    <name type="common">Dinoflagellate</name>
    <name type="synonym">Zooxanthella microadriatica</name>
    <dbReference type="NCBI Taxonomy" id="2951"/>
    <lineage>
        <taxon>Eukaryota</taxon>
        <taxon>Sar</taxon>
        <taxon>Alveolata</taxon>
        <taxon>Dinophyceae</taxon>
        <taxon>Suessiales</taxon>
        <taxon>Symbiodiniaceae</taxon>
        <taxon>Symbiodinium</taxon>
    </lineage>
</organism>
<name>A0A1Q9E325_SYMMI</name>
<dbReference type="Proteomes" id="UP000186817">
    <property type="component" value="Unassembled WGS sequence"/>
</dbReference>
<protein>
    <submittedName>
        <fullName evidence="1">Uncharacterized protein</fullName>
    </submittedName>
</protein>
<dbReference type="AlphaFoldDB" id="A0A1Q9E325"/>
<sequence>MSLVEPEFDEVLAGEVTNTEWGQVTEYIRPAAYVAQLTDKVSRNQWENSWSWLRLGPVRDHPGLADYQSVHQLLFPMYVVKVRRREERMAASRAAEAAADAERRRIVEETLLTERAAEKAIGAKPAAFYELMEQLLTLLALSFMTSVEDFLNMEGPPKSHGELKDEAAKQDADPVGVLGVVVAAIPSSSLLSFSASAKLLVAPVLNRRLDLVTMVSNVSVPLPARVCLQARF</sequence>